<proteinExistence type="predicted"/>
<dbReference type="Pfam" id="PF03732">
    <property type="entry name" value="Retrotrans_gag"/>
    <property type="match status" value="1"/>
</dbReference>
<name>A0ABR2EDU8_9ROSI</name>
<gene>
    <name evidence="2" type="ORF">V6N12_002879</name>
</gene>
<reference evidence="2 3" key="1">
    <citation type="journal article" date="2024" name="G3 (Bethesda)">
        <title>Genome assembly of Hibiscus sabdariffa L. provides insights into metabolisms of medicinal natural products.</title>
        <authorList>
            <person name="Kim T."/>
        </authorList>
    </citation>
    <scope>NUCLEOTIDE SEQUENCE [LARGE SCALE GENOMIC DNA]</scope>
    <source>
        <strain evidence="2">TK-2024</strain>
        <tissue evidence="2">Old leaves</tissue>
    </source>
</reference>
<keyword evidence="3" id="KW-1185">Reference proteome</keyword>
<evidence type="ECO:0000313" key="3">
    <source>
        <dbReference type="Proteomes" id="UP001472677"/>
    </source>
</evidence>
<organism evidence="2 3">
    <name type="scientific">Hibiscus sabdariffa</name>
    <name type="common">roselle</name>
    <dbReference type="NCBI Taxonomy" id="183260"/>
    <lineage>
        <taxon>Eukaryota</taxon>
        <taxon>Viridiplantae</taxon>
        <taxon>Streptophyta</taxon>
        <taxon>Embryophyta</taxon>
        <taxon>Tracheophyta</taxon>
        <taxon>Spermatophyta</taxon>
        <taxon>Magnoliopsida</taxon>
        <taxon>eudicotyledons</taxon>
        <taxon>Gunneridae</taxon>
        <taxon>Pentapetalae</taxon>
        <taxon>rosids</taxon>
        <taxon>malvids</taxon>
        <taxon>Malvales</taxon>
        <taxon>Malvaceae</taxon>
        <taxon>Malvoideae</taxon>
        <taxon>Hibiscus</taxon>
    </lineage>
</organism>
<evidence type="ECO:0000313" key="2">
    <source>
        <dbReference type="EMBL" id="KAK8556478.1"/>
    </source>
</evidence>
<evidence type="ECO:0000259" key="1">
    <source>
        <dbReference type="Pfam" id="PF03732"/>
    </source>
</evidence>
<dbReference type="Proteomes" id="UP001472677">
    <property type="component" value="Unassembled WGS sequence"/>
</dbReference>
<dbReference type="InterPro" id="IPR005162">
    <property type="entry name" value="Retrotrans_gag_dom"/>
</dbReference>
<comment type="caution">
    <text evidence="2">The sequence shown here is derived from an EMBL/GenBank/DDBJ whole genome shotgun (WGS) entry which is preliminary data.</text>
</comment>
<feature type="domain" description="Retrotransposon gag" evidence="1">
    <location>
        <begin position="43"/>
        <end position="125"/>
    </location>
</feature>
<protein>
    <recommendedName>
        <fullName evidence="1">Retrotransposon gag domain-containing protein</fullName>
    </recommendedName>
</protein>
<dbReference type="EMBL" id="JBBPBM010000017">
    <property type="protein sequence ID" value="KAK8556478.1"/>
    <property type="molecule type" value="Genomic_DNA"/>
</dbReference>
<accession>A0ABR2EDU8</accession>
<sequence length="230" mass="26923">MDDETIEMDNASVNHPSDAEHWIKDLQRLFVEMNYPVNLKLRAVVSLLRGEALNWLESVIDTVSASQVTWEYFRDKFQDRYVGDEYYEMCRQEFMDLKQNNLFVNAYEIEFLRLVKYGAGLATTEKQDTVERLEALSENQGPQNDEQVRMQLDTLDQPSYVSHSRKRLREEFLYQSYQNVRSVVSTVPVGSRGSSRAHRPIPVYDFCNKKHNGECRSENGTRYRCGLIRA</sequence>